<reference evidence="1" key="2">
    <citation type="journal article" date="2021" name="Genome Biol. Evol.">
        <title>Developing a high-quality reference genome for a parasitic bivalve with doubly uniparental inheritance (Bivalvia: Unionida).</title>
        <authorList>
            <person name="Smith C.H."/>
        </authorList>
    </citation>
    <scope>NUCLEOTIDE SEQUENCE</scope>
    <source>
        <strain evidence="1">CHS0354</strain>
        <tissue evidence="1">Mantle</tissue>
    </source>
</reference>
<gene>
    <name evidence="1" type="ORF">CHS0354_029776</name>
</gene>
<evidence type="ECO:0000313" key="2">
    <source>
        <dbReference type="Proteomes" id="UP001195483"/>
    </source>
</evidence>
<keyword evidence="2" id="KW-1185">Reference proteome</keyword>
<organism evidence="1 2">
    <name type="scientific">Potamilus streckersoni</name>
    <dbReference type="NCBI Taxonomy" id="2493646"/>
    <lineage>
        <taxon>Eukaryota</taxon>
        <taxon>Metazoa</taxon>
        <taxon>Spiralia</taxon>
        <taxon>Lophotrochozoa</taxon>
        <taxon>Mollusca</taxon>
        <taxon>Bivalvia</taxon>
        <taxon>Autobranchia</taxon>
        <taxon>Heteroconchia</taxon>
        <taxon>Palaeoheterodonta</taxon>
        <taxon>Unionida</taxon>
        <taxon>Unionoidea</taxon>
        <taxon>Unionidae</taxon>
        <taxon>Ambleminae</taxon>
        <taxon>Lampsilini</taxon>
        <taxon>Potamilus</taxon>
    </lineage>
</organism>
<protein>
    <submittedName>
        <fullName evidence="1">Uncharacterized protein</fullName>
    </submittedName>
</protein>
<evidence type="ECO:0000313" key="1">
    <source>
        <dbReference type="EMBL" id="KAK3610310.1"/>
    </source>
</evidence>
<dbReference type="Proteomes" id="UP001195483">
    <property type="component" value="Unassembled WGS sequence"/>
</dbReference>
<comment type="caution">
    <text evidence="1">The sequence shown here is derived from an EMBL/GenBank/DDBJ whole genome shotgun (WGS) entry which is preliminary data.</text>
</comment>
<accession>A0AAE0TH68</accession>
<name>A0AAE0TH68_9BIVA</name>
<sequence length="178" mass="19711">MRIVTSDSDNLLKNFTMETTWASEIEKLQNSFTMKLRFENLRTARASPYSLLSPALSRIHAHNEKSRTFCGCNRSKSSIREHSQISDACLLLQTLLKENRLISEAVSRIQQRPCNHSKSGLDLDSDGSRLDSLECPSEFWSGTVTPVTSGVHSTCNITGSYASDAESDDGVDTIGCMD</sequence>
<dbReference type="EMBL" id="JAEAOA010001777">
    <property type="protein sequence ID" value="KAK3610310.1"/>
    <property type="molecule type" value="Genomic_DNA"/>
</dbReference>
<reference evidence="1" key="3">
    <citation type="submission" date="2023-05" db="EMBL/GenBank/DDBJ databases">
        <authorList>
            <person name="Smith C.H."/>
        </authorList>
    </citation>
    <scope>NUCLEOTIDE SEQUENCE</scope>
    <source>
        <strain evidence="1">CHS0354</strain>
        <tissue evidence="1">Mantle</tissue>
    </source>
</reference>
<dbReference type="AlphaFoldDB" id="A0AAE0TH68"/>
<proteinExistence type="predicted"/>
<reference evidence="1" key="1">
    <citation type="journal article" date="2021" name="Genome Biol. Evol.">
        <title>A High-Quality Reference Genome for a Parasitic Bivalve with Doubly Uniparental Inheritance (Bivalvia: Unionida).</title>
        <authorList>
            <person name="Smith C.H."/>
        </authorList>
    </citation>
    <scope>NUCLEOTIDE SEQUENCE</scope>
    <source>
        <strain evidence="1">CHS0354</strain>
    </source>
</reference>